<keyword evidence="4" id="KW-0479">Metal-binding</keyword>
<evidence type="ECO:0000259" key="11">
    <source>
        <dbReference type="PROSITE" id="PS50089"/>
    </source>
</evidence>
<feature type="compositionally biased region" description="Low complexity" evidence="10">
    <location>
        <begin position="705"/>
        <end position="721"/>
    </location>
</feature>
<sequence length="814" mass="90501">MGEPHAASPPSKRIKLESSPSPSPEQQFVTGPAVNGDSEDTEPEDRCSICLQSFLDRTIISTCAHEFCFECILLWSEQSRKCPLCSRSFDNSYLIHRIRSQYDYQKHYLPPSLPSTGESRARALRNTRRVRQWGRRERQQREEADQLERAVARRRWIYQHGLYAKHVASNPYTRYRPFPTPAQFAVSPDLVSRMTTFLRRELRVWPNLDVEFLTTFTISLMKSIDIRAESAVKLLSEFLDLDTPCVEGRHANAEHFAHEIYCYLRSPHRDLNTYDEVAQYDTPPDISLPQEIGRGSRWNEEPSRRPRSSISSARRSSSRSISEHRSPTPPRENRAAYSLSTGHPRDSSAEDHHSSRPHRKHRRSQSPSDLPRGRRELDSSKRPSRLSSPPDRVQDTQSHDQQIGPLRDLNRAAGRDEEAHRLIEPSSSQFAGSAVVTKGQDDTSQSALIRPRDQNGKQKEKENTEEQVCASDAPRSRCDNSMLAAALEGPDEKVHTLVKPPLSSSGYTIDEAGDRGDQVQEISLRNLSRKRSTGALVRPPRNRTLLESVQAHLARPRRVTEPKEKSSRPSASENEQPAPPSELTGNNNAGTTSSLLRHNGSAASSNGRTEDAPSSPAAHSHTRPSSIQIIDINSPAPPPHIQVGEVGDDHDRRTNGEAPTSSGTDPGQPQRLPSDMRSVLLRKLHEEQRRAAGVDDQSHLGELDAPAAAPPSLGASRGSPPTDHTHGPRRSPSIDIEGASPPMQHHHKNDAGAIDAETRLRVRLAAIKGTPPPRPRRPFSQNDPSAGRESSDGGASISSGREEALRGVLRGRRS</sequence>
<keyword evidence="13" id="KW-1185">Reference proteome</keyword>
<protein>
    <recommendedName>
        <fullName evidence="2">RING-type E3 ubiquitin transferase</fullName>
        <ecNumber evidence="2">2.3.2.27</ecNumber>
    </recommendedName>
</protein>
<evidence type="ECO:0000313" key="13">
    <source>
        <dbReference type="Proteomes" id="UP000054538"/>
    </source>
</evidence>
<reference evidence="12 13" key="1">
    <citation type="submission" date="2014-04" db="EMBL/GenBank/DDBJ databases">
        <authorList>
            <consortium name="DOE Joint Genome Institute"/>
            <person name="Kuo A."/>
            <person name="Kohler A."/>
            <person name="Jargeat P."/>
            <person name="Nagy L.G."/>
            <person name="Floudas D."/>
            <person name="Copeland A."/>
            <person name="Barry K.W."/>
            <person name="Cichocki N."/>
            <person name="Veneault-Fourrey C."/>
            <person name="LaButti K."/>
            <person name="Lindquist E.A."/>
            <person name="Lipzen A."/>
            <person name="Lundell T."/>
            <person name="Morin E."/>
            <person name="Murat C."/>
            <person name="Sun H."/>
            <person name="Tunlid A."/>
            <person name="Henrissat B."/>
            <person name="Grigoriev I.V."/>
            <person name="Hibbett D.S."/>
            <person name="Martin F."/>
            <person name="Nordberg H.P."/>
            <person name="Cantor M.N."/>
            <person name="Hua S.X."/>
        </authorList>
    </citation>
    <scope>NUCLEOTIDE SEQUENCE [LARGE SCALE GENOMIC DNA]</scope>
    <source>
        <strain evidence="12 13">Ve08.2h10</strain>
    </source>
</reference>
<dbReference type="STRING" id="930991.A0A0D0DU97"/>
<gene>
    <name evidence="12" type="ORF">PAXRUDRAFT_824533</name>
</gene>
<feature type="region of interest" description="Disordered" evidence="10">
    <location>
        <begin position="279"/>
        <end position="514"/>
    </location>
</feature>
<dbReference type="OrthoDB" id="21204at2759"/>
<dbReference type="PANTHER" id="PTHR46077">
    <property type="entry name" value="E3 UBIQUITIN-PROTEIN LIGASE TOPORS"/>
    <property type="match status" value="1"/>
</dbReference>
<keyword evidence="7" id="KW-0805">Transcription regulation</keyword>
<dbReference type="Gene3D" id="3.30.40.10">
    <property type="entry name" value="Zinc/RING finger domain, C3HC4 (zinc finger)"/>
    <property type="match status" value="1"/>
</dbReference>
<dbReference type="PANTHER" id="PTHR46077:SF1">
    <property type="entry name" value="TOP1 BINDING ARGININE_SERINE RICH PROTEIN, E3 UBIQUITIN LIGASE"/>
    <property type="match status" value="1"/>
</dbReference>
<organism evidence="12 13">
    <name type="scientific">Paxillus rubicundulus Ve08.2h10</name>
    <dbReference type="NCBI Taxonomy" id="930991"/>
    <lineage>
        <taxon>Eukaryota</taxon>
        <taxon>Fungi</taxon>
        <taxon>Dikarya</taxon>
        <taxon>Basidiomycota</taxon>
        <taxon>Agaricomycotina</taxon>
        <taxon>Agaricomycetes</taxon>
        <taxon>Agaricomycetidae</taxon>
        <taxon>Boletales</taxon>
        <taxon>Paxilineae</taxon>
        <taxon>Paxillaceae</taxon>
        <taxon>Paxillus</taxon>
    </lineage>
</organism>
<feature type="domain" description="RING-type" evidence="11">
    <location>
        <begin position="47"/>
        <end position="86"/>
    </location>
</feature>
<evidence type="ECO:0000256" key="9">
    <source>
        <dbReference type="PROSITE-ProRule" id="PRU00175"/>
    </source>
</evidence>
<name>A0A0D0DU97_9AGAM</name>
<dbReference type="InParanoid" id="A0A0D0DU97"/>
<accession>A0A0D0DU97</accession>
<proteinExistence type="predicted"/>
<dbReference type="AlphaFoldDB" id="A0A0D0DU97"/>
<dbReference type="Proteomes" id="UP000054538">
    <property type="component" value="Unassembled WGS sequence"/>
</dbReference>
<feature type="compositionally biased region" description="Basic and acidic residues" evidence="10">
    <location>
        <begin position="408"/>
        <end position="423"/>
    </location>
</feature>
<evidence type="ECO:0000313" key="12">
    <source>
        <dbReference type="EMBL" id="KIK97813.1"/>
    </source>
</evidence>
<dbReference type="GO" id="GO:0000209">
    <property type="term" value="P:protein polyubiquitination"/>
    <property type="evidence" value="ECO:0007669"/>
    <property type="project" value="TreeGrafter"/>
</dbReference>
<evidence type="ECO:0000256" key="2">
    <source>
        <dbReference type="ARBA" id="ARBA00012483"/>
    </source>
</evidence>
<dbReference type="GO" id="GO:0061630">
    <property type="term" value="F:ubiquitin protein ligase activity"/>
    <property type="evidence" value="ECO:0007669"/>
    <property type="project" value="UniProtKB-EC"/>
</dbReference>
<feature type="compositionally biased region" description="Basic and acidic residues" evidence="10">
    <location>
        <begin position="321"/>
        <end position="334"/>
    </location>
</feature>
<evidence type="ECO:0000256" key="10">
    <source>
        <dbReference type="SAM" id="MobiDB-lite"/>
    </source>
</evidence>
<feature type="compositionally biased region" description="Polar residues" evidence="10">
    <location>
        <begin position="583"/>
        <end position="607"/>
    </location>
</feature>
<reference evidence="13" key="2">
    <citation type="submission" date="2015-01" db="EMBL/GenBank/DDBJ databases">
        <title>Evolutionary Origins and Diversification of the Mycorrhizal Mutualists.</title>
        <authorList>
            <consortium name="DOE Joint Genome Institute"/>
            <consortium name="Mycorrhizal Genomics Consortium"/>
            <person name="Kohler A."/>
            <person name="Kuo A."/>
            <person name="Nagy L.G."/>
            <person name="Floudas D."/>
            <person name="Copeland A."/>
            <person name="Barry K.W."/>
            <person name="Cichocki N."/>
            <person name="Veneault-Fourrey C."/>
            <person name="LaButti K."/>
            <person name="Lindquist E.A."/>
            <person name="Lipzen A."/>
            <person name="Lundell T."/>
            <person name="Morin E."/>
            <person name="Murat C."/>
            <person name="Riley R."/>
            <person name="Ohm R."/>
            <person name="Sun H."/>
            <person name="Tunlid A."/>
            <person name="Henrissat B."/>
            <person name="Grigoriev I.V."/>
            <person name="Hibbett D.S."/>
            <person name="Martin F."/>
        </authorList>
    </citation>
    <scope>NUCLEOTIDE SEQUENCE [LARGE SCALE GENOMIC DNA]</scope>
    <source>
        <strain evidence="13">Ve08.2h10</strain>
    </source>
</reference>
<dbReference type="InterPro" id="IPR018957">
    <property type="entry name" value="Znf_C3HC4_RING-type"/>
</dbReference>
<feature type="compositionally biased region" description="Basic and acidic residues" evidence="10">
    <location>
        <begin position="683"/>
        <end position="702"/>
    </location>
</feature>
<feature type="compositionally biased region" description="Basic and acidic residues" evidence="10">
    <location>
        <begin position="558"/>
        <end position="567"/>
    </location>
</feature>
<keyword evidence="5 9" id="KW-0863">Zinc-finger</keyword>
<feature type="compositionally biased region" description="Low complexity" evidence="10">
    <location>
        <begin position="308"/>
        <end position="320"/>
    </location>
</feature>
<keyword evidence="8" id="KW-0804">Transcription</keyword>
<dbReference type="HOGENOM" id="CLU_018501_0_0_1"/>
<feature type="compositionally biased region" description="Basic and acidic residues" evidence="10">
    <location>
        <begin position="371"/>
        <end position="381"/>
    </location>
</feature>
<dbReference type="SUPFAM" id="SSF57850">
    <property type="entry name" value="RING/U-box"/>
    <property type="match status" value="1"/>
</dbReference>
<dbReference type="PROSITE" id="PS00518">
    <property type="entry name" value="ZF_RING_1"/>
    <property type="match status" value="1"/>
</dbReference>
<evidence type="ECO:0000256" key="1">
    <source>
        <dbReference type="ARBA" id="ARBA00000900"/>
    </source>
</evidence>
<dbReference type="GO" id="GO:0008270">
    <property type="term" value="F:zinc ion binding"/>
    <property type="evidence" value="ECO:0007669"/>
    <property type="project" value="UniProtKB-KW"/>
</dbReference>
<feature type="compositionally biased region" description="Polar residues" evidence="10">
    <location>
        <begin position="657"/>
        <end position="667"/>
    </location>
</feature>
<dbReference type="EC" id="2.3.2.27" evidence="2"/>
<dbReference type="InterPro" id="IPR001841">
    <property type="entry name" value="Znf_RING"/>
</dbReference>
<evidence type="ECO:0000256" key="4">
    <source>
        <dbReference type="ARBA" id="ARBA00022723"/>
    </source>
</evidence>
<dbReference type="PROSITE" id="PS50089">
    <property type="entry name" value="ZF_RING_2"/>
    <property type="match status" value="1"/>
</dbReference>
<feature type="compositionally biased region" description="Basic residues" evidence="10">
    <location>
        <begin position="355"/>
        <end position="364"/>
    </location>
</feature>
<evidence type="ECO:0000256" key="8">
    <source>
        <dbReference type="ARBA" id="ARBA00023163"/>
    </source>
</evidence>
<dbReference type="InterPro" id="IPR013083">
    <property type="entry name" value="Znf_RING/FYVE/PHD"/>
</dbReference>
<dbReference type="GO" id="GO:0006513">
    <property type="term" value="P:protein monoubiquitination"/>
    <property type="evidence" value="ECO:0007669"/>
    <property type="project" value="TreeGrafter"/>
</dbReference>
<dbReference type="EMBL" id="KN824919">
    <property type="protein sequence ID" value="KIK97813.1"/>
    <property type="molecule type" value="Genomic_DNA"/>
</dbReference>
<dbReference type="InterPro" id="IPR017907">
    <property type="entry name" value="Znf_RING_CS"/>
</dbReference>
<evidence type="ECO:0000256" key="5">
    <source>
        <dbReference type="ARBA" id="ARBA00022771"/>
    </source>
</evidence>
<evidence type="ECO:0000256" key="3">
    <source>
        <dbReference type="ARBA" id="ARBA00022679"/>
    </source>
</evidence>
<dbReference type="Pfam" id="PF00097">
    <property type="entry name" value="zf-C3HC4"/>
    <property type="match status" value="1"/>
</dbReference>
<keyword evidence="3" id="KW-0808">Transferase</keyword>
<dbReference type="SMART" id="SM00184">
    <property type="entry name" value="RING"/>
    <property type="match status" value="1"/>
</dbReference>
<feature type="compositionally biased region" description="Basic and acidic residues" evidence="10">
    <location>
        <begin position="450"/>
        <end position="464"/>
    </location>
</feature>
<feature type="region of interest" description="Disordered" evidence="10">
    <location>
        <begin position="1"/>
        <end position="41"/>
    </location>
</feature>
<feature type="compositionally biased region" description="Basic and acidic residues" evidence="10">
    <location>
        <begin position="343"/>
        <end position="354"/>
    </location>
</feature>
<evidence type="ECO:0000256" key="7">
    <source>
        <dbReference type="ARBA" id="ARBA00023015"/>
    </source>
</evidence>
<keyword evidence="6" id="KW-0862">Zinc</keyword>
<evidence type="ECO:0000256" key="6">
    <source>
        <dbReference type="ARBA" id="ARBA00022833"/>
    </source>
</evidence>
<comment type="catalytic activity">
    <reaction evidence="1">
        <text>S-ubiquitinyl-[E2 ubiquitin-conjugating enzyme]-L-cysteine + [acceptor protein]-L-lysine = [E2 ubiquitin-conjugating enzyme]-L-cysteine + N(6)-ubiquitinyl-[acceptor protein]-L-lysine.</text>
        <dbReference type="EC" id="2.3.2.27"/>
    </reaction>
</comment>
<feature type="region of interest" description="Disordered" evidence="10">
    <location>
        <begin position="531"/>
        <end position="814"/>
    </location>
</feature>